<organism evidence="1 2">
    <name type="scientific">Candidatus Thiomargarita nelsonii</name>
    <dbReference type="NCBI Taxonomy" id="1003181"/>
    <lineage>
        <taxon>Bacteria</taxon>
        <taxon>Pseudomonadati</taxon>
        <taxon>Pseudomonadota</taxon>
        <taxon>Gammaproteobacteria</taxon>
        <taxon>Thiotrichales</taxon>
        <taxon>Thiotrichaceae</taxon>
        <taxon>Thiomargarita</taxon>
    </lineage>
</organism>
<keyword evidence="2" id="KW-1185">Reference proteome</keyword>
<evidence type="ECO:0000313" key="2">
    <source>
        <dbReference type="Proteomes" id="UP000076962"/>
    </source>
</evidence>
<dbReference type="EMBL" id="LUTY01002371">
    <property type="protein sequence ID" value="OAD20443.1"/>
    <property type="molecule type" value="Genomic_DNA"/>
</dbReference>
<sequence>MREGLVAKLKKKGQRLIAEDARAPLREVLEKLETVVISPLAENDVGVVPGEDQPIIYAEARGEI</sequence>
<feature type="non-terminal residue" evidence="1">
    <location>
        <position position="64"/>
    </location>
</feature>
<name>A0A176RXE6_9GAMM</name>
<reference evidence="1 2" key="1">
    <citation type="submission" date="2016-05" db="EMBL/GenBank/DDBJ databases">
        <title>Single-cell genome of chain-forming Candidatus Thiomargarita nelsonii and comparison to other large sulfur-oxidizing bacteria.</title>
        <authorList>
            <person name="Winkel M."/>
            <person name="Salman V."/>
            <person name="Woyke T."/>
            <person name="Schulz-Vogt H."/>
            <person name="Richter M."/>
            <person name="Flood B."/>
            <person name="Bailey J."/>
            <person name="Amann R."/>
            <person name="Mussmann M."/>
        </authorList>
    </citation>
    <scope>NUCLEOTIDE SEQUENCE [LARGE SCALE GENOMIC DNA]</scope>
    <source>
        <strain evidence="1 2">THI036</strain>
    </source>
</reference>
<proteinExistence type="predicted"/>
<gene>
    <name evidence="1" type="ORF">THIOM_003852</name>
</gene>
<comment type="caution">
    <text evidence="1">The sequence shown here is derived from an EMBL/GenBank/DDBJ whole genome shotgun (WGS) entry which is preliminary data.</text>
</comment>
<dbReference type="Proteomes" id="UP000076962">
    <property type="component" value="Unassembled WGS sequence"/>
</dbReference>
<dbReference type="AlphaFoldDB" id="A0A176RXE6"/>
<protein>
    <submittedName>
        <fullName evidence="1">Uncharacterized protein</fullName>
    </submittedName>
</protein>
<evidence type="ECO:0000313" key="1">
    <source>
        <dbReference type="EMBL" id="OAD20443.1"/>
    </source>
</evidence>
<accession>A0A176RXE6</accession>